<dbReference type="AlphaFoldDB" id="A0A075K1N9"/>
<comment type="subcellular location">
    <subcellularLocation>
        <location evidence="2">Cell outer membrane</location>
        <topology evidence="2">Lipid-anchor</topology>
    </subcellularLocation>
</comment>
<dbReference type="Pfam" id="PF02321">
    <property type="entry name" value="OEP"/>
    <property type="match status" value="2"/>
</dbReference>
<keyword evidence="2" id="KW-0812">Transmembrane</keyword>
<keyword evidence="2" id="KW-1134">Transmembrane beta strand</keyword>
<organism evidence="3 4">
    <name type="scientific">Dyella japonica A8</name>
    <dbReference type="NCBI Taxonomy" id="1217721"/>
    <lineage>
        <taxon>Bacteria</taxon>
        <taxon>Pseudomonadati</taxon>
        <taxon>Pseudomonadota</taxon>
        <taxon>Gammaproteobacteria</taxon>
        <taxon>Lysobacterales</taxon>
        <taxon>Rhodanobacteraceae</taxon>
        <taxon>Dyella</taxon>
    </lineage>
</organism>
<accession>A0A075K1N9</accession>
<dbReference type="NCBIfam" id="TIGR01845">
    <property type="entry name" value="outer_NodT"/>
    <property type="match status" value="1"/>
</dbReference>
<dbReference type="InterPro" id="IPR003423">
    <property type="entry name" value="OMP_efflux"/>
</dbReference>
<protein>
    <submittedName>
        <fullName evidence="3">RND transporter</fullName>
    </submittedName>
</protein>
<dbReference type="EMBL" id="CP008884">
    <property type="protein sequence ID" value="AIF47627.1"/>
    <property type="molecule type" value="Genomic_DNA"/>
</dbReference>
<dbReference type="Proteomes" id="UP000027987">
    <property type="component" value="Chromosome"/>
</dbReference>
<evidence type="ECO:0000256" key="2">
    <source>
        <dbReference type="RuleBase" id="RU362097"/>
    </source>
</evidence>
<dbReference type="PANTHER" id="PTHR30203:SF33">
    <property type="entry name" value="BLR4455 PROTEIN"/>
    <property type="match status" value="1"/>
</dbReference>
<comment type="similarity">
    <text evidence="1 2">Belongs to the outer membrane factor (OMF) (TC 1.B.17) family.</text>
</comment>
<sequence length="501" mass="52300">MVGKPAVEPIGGKRMSTILLRNALAVALATVLGGCMVGPDYRRPDVTVPAQYKELPGWAAATPADDTPKGDWWVAFNDPLLDELEPQVVVSNQTVAKSYANYQAAVAEVQVARSALFPTLGISGSASKQRSAAGNAGSGVEHLHPISTAGSLEGNVSWAPDLWGKVRRTVEENKATAQASQATLANATLSEQTALATAVIDLRVTDANIDLLQKTVDAYTAYLRVVDNQGKAGTVAPSDVITARTQLENAQSKLIALGVSRAQYVHAIAVLVGKNPEELDIPHNARLPTLPQVPAGVPTTLLQRRPDIAVAERQMASANAAIGVAVAAYYPSISLSAADGFSQSPLAGLLHVANHVWSLGADVSETVFDAGARHGQVAAARADYEAAVANYRGTVLAAFQNVEDDLSGIRILAQQAQVLDAAVKDATRGSQIAFNEYNAGTVDYTTAAVAQATQLSTEQEALSVQQQRLLDAVSLIGDTGGGWSADALGHAPVALSRNGVR</sequence>
<keyword evidence="4" id="KW-1185">Reference proteome</keyword>
<dbReference type="GO" id="GO:0015562">
    <property type="term" value="F:efflux transmembrane transporter activity"/>
    <property type="evidence" value="ECO:0007669"/>
    <property type="project" value="InterPro"/>
</dbReference>
<dbReference type="InterPro" id="IPR010131">
    <property type="entry name" value="MdtP/NodT-like"/>
</dbReference>
<dbReference type="PROSITE" id="PS51257">
    <property type="entry name" value="PROKAR_LIPOPROTEIN"/>
    <property type="match status" value="1"/>
</dbReference>
<dbReference type="PATRIC" id="fig|1217721.7.peg.2131"/>
<evidence type="ECO:0000313" key="3">
    <source>
        <dbReference type="EMBL" id="AIF47627.1"/>
    </source>
</evidence>
<dbReference type="GO" id="GO:0009279">
    <property type="term" value="C:cell outer membrane"/>
    <property type="evidence" value="ECO:0007669"/>
    <property type="project" value="UniProtKB-SubCell"/>
</dbReference>
<reference evidence="3 4" key="1">
    <citation type="submission" date="2014-07" db="EMBL/GenBank/DDBJ databases">
        <title>Complete Genome Sequence of Dyella japonica Strain A8 Isolated from Malaysian Tropical Soil.</title>
        <authorList>
            <person name="Hui R.K.H."/>
            <person name="Chen J.-W."/>
            <person name="Chan K.-G."/>
            <person name="Leung F.C.C."/>
        </authorList>
    </citation>
    <scope>NUCLEOTIDE SEQUENCE [LARGE SCALE GENOMIC DNA]</scope>
    <source>
        <strain evidence="3 4">A8</strain>
    </source>
</reference>
<proteinExistence type="inferred from homology"/>
<keyword evidence="2" id="KW-0472">Membrane</keyword>
<keyword evidence="2" id="KW-0449">Lipoprotein</keyword>
<name>A0A075K1N9_9GAMM</name>
<dbReference type="STRING" id="1217721.HY57_10300"/>
<dbReference type="SUPFAM" id="SSF56954">
    <property type="entry name" value="Outer membrane efflux proteins (OEP)"/>
    <property type="match status" value="1"/>
</dbReference>
<dbReference type="PANTHER" id="PTHR30203">
    <property type="entry name" value="OUTER MEMBRANE CATION EFFLUX PROTEIN"/>
    <property type="match status" value="1"/>
</dbReference>
<dbReference type="Gene3D" id="1.20.1600.10">
    <property type="entry name" value="Outer membrane efflux proteins (OEP)"/>
    <property type="match status" value="1"/>
</dbReference>
<dbReference type="Gene3D" id="2.20.200.10">
    <property type="entry name" value="Outer membrane efflux proteins (OEP)"/>
    <property type="match status" value="1"/>
</dbReference>
<evidence type="ECO:0000256" key="1">
    <source>
        <dbReference type="ARBA" id="ARBA00007613"/>
    </source>
</evidence>
<keyword evidence="2" id="KW-0564">Palmitate</keyword>
<dbReference type="KEGG" id="dja:HY57_10300"/>
<evidence type="ECO:0000313" key="4">
    <source>
        <dbReference type="Proteomes" id="UP000027987"/>
    </source>
</evidence>
<dbReference type="HOGENOM" id="CLU_012817_13_1_6"/>
<gene>
    <name evidence="3" type="ORF">HY57_10300</name>
</gene>